<dbReference type="STRING" id="341036.SAMN05660649_04085"/>
<keyword evidence="4" id="KW-1003">Cell membrane</keyword>
<dbReference type="SUPFAM" id="SSF52540">
    <property type="entry name" value="P-loop containing nucleoside triphosphate hydrolases"/>
    <property type="match status" value="1"/>
</dbReference>
<dbReference type="InterPro" id="IPR003439">
    <property type="entry name" value="ABC_transporter-like_ATP-bd"/>
</dbReference>
<dbReference type="EMBL" id="FOOX01000018">
    <property type="protein sequence ID" value="SFH15467.1"/>
    <property type="molecule type" value="Genomic_DNA"/>
</dbReference>
<dbReference type="Proteomes" id="UP000199337">
    <property type="component" value="Unassembled WGS sequence"/>
</dbReference>
<evidence type="ECO:0000256" key="8">
    <source>
        <dbReference type="ARBA" id="ARBA00022967"/>
    </source>
</evidence>
<evidence type="ECO:0000256" key="3">
    <source>
        <dbReference type="ARBA" id="ARBA00022448"/>
    </source>
</evidence>
<dbReference type="InterPro" id="IPR050388">
    <property type="entry name" value="ABC_Ni/Peptide_Import"/>
</dbReference>
<dbReference type="Gene3D" id="3.40.50.300">
    <property type="entry name" value="P-loop containing nucleotide triphosphate hydrolases"/>
    <property type="match status" value="1"/>
</dbReference>
<organism evidence="17 18">
    <name type="scientific">Desulfotruncus arcticus DSM 17038</name>
    <dbReference type="NCBI Taxonomy" id="1121424"/>
    <lineage>
        <taxon>Bacteria</taxon>
        <taxon>Bacillati</taxon>
        <taxon>Bacillota</taxon>
        <taxon>Clostridia</taxon>
        <taxon>Eubacteriales</taxon>
        <taxon>Desulfallaceae</taxon>
        <taxon>Desulfotruncus</taxon>
    </lineage>
</organism>
<evidence type="ECO:0000256" key="1">
    <source>
        <dbReference type="ARBA" id="ARBA00004202"/>
    </source>
</evidence>
<proteinExistence type="inferred from homology"/>
<keyword evidence="3" id="KW-0813">Transport</keyword>
<sequence>MDLLKVIGLKVYFDSRDGMVKAVDGVDLSVAPGETLTLLGETGSGKTVLGLAIMGLLPPNILMEGKILYRQKNLLTLSAGELRELRGREIAMIMQNPLSSLNPTITVGEQIAEAVREHRKISGKAAWKEAENMLGLVGLPPERVRHYPHQFSGGMRQRVMIALGLACRPSLLIADEPTKGLDVTVQLQIMDLLSSLPGYTGSDGSMLLITHDLGVASELADRVAVMYAGRIVELGGVRDIFKKPAHPYTRGFIAAHPGNGLRPIKGQSPSLVELPSGCGFHPRCPGAGSLCQREIPPLSDVTGTHKVRCHYA</sequence>
<gene>
    <name evidence="17" type="ORF">SAMN05660649_04085</name>
</gene>
<dbReference type="PANTHER" id="PTHR43297">
    <property type="entry name" value="OLIGOPEPTIDE TRANSPORT ATP-BINDING PROTEIN APPD"/>
    <property type="match status" value="1"/>
</dbReference>
<dbReference type="EC" id="7.2.2.11" evidence="13"/>
<reference evidence="18" key="1">
    <citation type="submission" date="2016-10" db="EMBL/GenBank/DDBJ databases">
        <authorList>
            <person name="Varghese N."/>
            <person name="Submissions S."/>
        </authorList>
    </citation>
    <scope>NUCLEOTIDE SEQUENCE [LARGE SCALE GENOMIC DNA]</scope>
    <source>
        <strain evidence="18">DSM 17038</strain>
    </source>
</reference>
<dbReference type="GO" id="GO:0016887">
    <property type="term" value="F:ATP hydrolysis activity"/>
    <property type="evidence" value="ECO:0007669"/>
    <property type="project" value="InterPro"/>
</dbReference>
<evidence type="ECO:0000256" key="15">
    <source>
        <dbReference type="ARBA" id="ARBA00048610"/>
    </source>
</evidence>
<dbReference type="FunFam" id="3.40.50.300:FF:000016">
    <property type="entry name" value="Oligopeptide ABC transporter ATP-binding component"/>
    <property type="match status" value="1"/>
</dbReference>
<evidence type="ECO:0000256" key="10">
    <source>
        <dbReference type="ARBA" id="ARBA00023112"/>
    </source>
</evidence>
<protein>
    <recommendedName>
        <fullName evidence="14">Nickel import system ATP-binding protein NikD</fullName>
        <ecNumber evidence="13">7.2.2.11</ecNumber>
    </recommendedName>
</protein>
<dbReference type="GO" id="GO:0015413">
    <property type="term" value="F:ABC-type nickel transporter activity"/>
    <property type="evidence" value="ECO:0007669"/>
    <property type="project" value="UniProtKB-EC"/>
</dbReference>
<keyword evidence="8" id="KW-1278">Translocase</keyword>
<dbReference type="GO" id="GO:0005886">
    <property type="term" value="C:plasma membrane"/>
    <property type="evidence" value="ECO:0007669"/>
    <property type="project" value="UniProtKB-SubCell"/>
</dbReference>
<accession>A0A1I2XQS4</accession>
<evidence type="ECO:0000256" key="5">
    <source>
        <dbReference type="ARBA" id="ARBA00022596"/>
    </source>
</evidence>
<dbReference type="RefSeq" id="WP_092473826.1">
    <property type="nucleotide sequence ID" value="NZ_FOOX01000018.1"/>
</dbReference>
<dbReference type="GO" id="GO:0005524">
    <property type="term" value="F:ATP binding"/>
    <property type="evidence" value="ECO:0007669"/>
    <property type="project" value="UniProtKB-KW"/>
</dbReference>
<keyword evidence="9" id="KW-0406">Ion transport</keyword>
<dbReference type="PROSITE" id="PS00211">
    <property type="entry name" value="ABC_TRANSPORTER_1"/>
    <property type="match status" value="1"/>
</dbReference>
<dbReference type="InterPro" id="IPR017871">
    <property type="entry name" value="ABC_transporter-like_CS"/>
</dbReference>
<evidence type="ECO:0000256" key="13">
    <source>
        <dbReference type="ARBA" id="ARBA00039098"/>
    </source>
</evidence>
<dbReference type="Pfam" id="PF08352">
    <property type="entry name" value="oligo_HPY"/>
    <property type="match status" value="1"/>
</dbReference>
<evidence type="ECO:0000256" key="14">
    <source>
        <dbReference type="ARBA" id="ARBA00044143"/>
    </source>
</evidence>
<evidence type="ECO:0000313" key="17">
    <source>
        <dbReference type="EMBL" id="SFH15467.1"/>
    </source>
</evidence>
<dbReference type="GO" id="GO:0015833">
    <property type="term" value="P:peptide transport"/>
    <property type="evidence" value="ECO:0007669"/>
    <property type="project" value="InterPro"/>
</dbReference>
<dbReference type="OrthoDB" id="9779287at2"/>
<keyword evidence="7 17" id="KW-0067">ATP-binding</keyword>
<dbReference type="SMART" id="SM00382">
    <property type="entry name" value="AAA"/>
    <property type="match status" value="1"/>
</dbReference>
<dbReference type="InterPro" id="IPR027417">
    <property type="entry name" value="P-loop_NTPase"/>
</dbReference>
<feature type="domain" description="ABC transporter" evidence="16">
    <location>
        <begin position="4"/>
        <end position="253"/>
    </location>
</feature>
<keyword evidence="6" id="KW-0547">Nucleotide-binding</keyword>
<name>A0A1I2XQS4_9FIRM</name>
<dbReference type="Pfam" id="PF00005">
    <property type="entry name" value="ABC_tran"/>
    <property type="match status" value="1"/>
</dbReference>
<evidence type="ECO:0000313" key="18">
    <source>
        <dbReference type="Proteomes" id="UP000199337"/>
    </source>
</evidence>
<comment type="subcellular location">
    <subcellularLocation>
        <location evidence="1">Cell membrane</location>
        <topology evidence="1">Peripheral membrane protein</topology>
    </subcellularLocation>
</comment>
<dbReference type="InterPro" id="IPR013563">
    <property type="entry name" value="Oligopep_ABC_C"/>
</dbReference>
<evidence type="ECO:0000256" key="4">
    <source>
        <dbReference type="ARBA" id="ARBA00022475"/>
    </source>
</evidence>
<keyword evidence="10" id="KW-0921">Nickel transport</keyword>
<dbReference type="NCBIfam" id="TIGR01727">
    <property type="entry name" value="oligo_HPY"/>
    <property type="match status" value="1"/>
</dbReference>
<evidence type="ECO:0000256" key="11">
    <source>
        <dbReference type="ARBA" id="ARBA00023136"/>
    </source>
</evidence>
<evidence type="ECO:0000256" key="6">
    <source>
        <dbReference type="ARBA" id="ARBA00022741"/>
    </source>
</evidence>
<keyword evidence="11" id="KW-0472">Membrane</keyword>
<dbReference type="PANTHER" id="PTHR43297:SF13">
    <property type="entry name" value="NICKEL ABC TRANSPORTER, ATP-BINDING PROTEIN"/>
    <property type="match status" value="1"/>
</dbReference>
<dbReference type="PROSITE" id="PS50893">
    <property type="entry name" value="ABC_TRANSPORTER_2"/>
    <property type="match status" value="1"/>
</dbReference>
<evidence type="ECO:0000256" key="7">
    <source>
        <dbReference type="ARBA" id="ARBA00022840"/>
    </source>
</evidence>
<keyword evidence="5" id="KW-0533">Nickel</keyword>
<dbReference type="AlphaFoldDB" id="A0A1I2XQS4"/>
<evidence type="ECO:0000256" key="12">
    <source>
        <dbReference type="ARBA" id="ARBA00038669"/>
    </source>
</evidence>
<evidence type="ECO:0000256" key="2">
    <source>
        <dbReference type="ARBA" id="ARBA00005417"/>
    </source>
</evidence>
<comment type="catalytic activity">
    <reaction evidence="15">
        <text>Ni(2+)(out) + ATP + H2O = Ni(2+)(in) + ADP + phosphate + H(+)</text>
        <dbReference type="Rhea" id="RHEA:15557"/>
        <dbReference type="ChEBI" id="CHEBI:15377"/>
        <dbReference type="ChEBI" id="CHEBI:15378"/>
        <dbReference type="ChEBI" id="CHEBI:30616"/>
        <dbReference type="ChEBI" id="CHEBI:43474"/>
        <dbReference type="ChEBI" id="CHEBI:49786"/>
        <dbReference type="ChEBI" id="CHEBI:456216"/>
        <dbReference type="EC" id="7.2.2.11"/>
    </reaction>
    <physiologicalReaction direction="left-to-right" evidence="15">
        <dbReference type="Rhea" id="RHEA:15558"/>
    </physiologicalReaction>
</comment>
<dbReference type="InterPro" id="IPR003593">
    <property type="entry name" value="AAA+_ATPase"/>
</dbReference>
<keyword evidence="18" id="KW-1185">Reference proteome</keyword>
<evidence type="ECO:0000259" key="16">
    <source>
        <dbReference type="PROSITE" id="PS50893"/>
    </source>
</evidence>
<comment type="subunit">
    <text evidence="12">The complex is composed of two ATP-binding proteins (NikD and NikE), two transmembrane proteins (NikB and NikC) and a solute-binding protein (NikA).</text>
</comment>
<dbReference type="CDD" id="cd03257">
    <property type="entry name" value="ABC_NikE_OppD_transporters"/>
    <property type="match status" value="1"/>
</dbReference>
<comment type="similarity">
    <text evidence="2">Belongs to the ABC transporter superfamily.</text>
</comment>
<evidence type="ECO:0000256" key="9">
    <source>
        <dbReference type="ARBA" id="ARBA00023065"/>
    </source>
</evidence>